<evidence type="ECO:0000256" key="3">
    <source>
        <dbReference type="ARBA" id="ARBA00022448"/>
    </source>
</evidence>
<feature type="transmembrane region" description="Helical" evidence="10">
    <location>
        <begin position="160"/>
        <end position="180"/>
    </location>
</feature>
<keyword evidence="4 10" id="KW-0812">Transmembrane</keyword>
<evidence type="ECO:0000313" key="11">
    <source>
        <dbReference type="EMBL" id="KAJ7948062.1"/>
    </source>
</evidence>
<gene>
    <name evidence="11" type="ORF">O6P43_028589</name>
</gene>
<feature type="transmembrane region" description="Helical" evidence="10">
    <location>
        <begin position="108"/>
        <end position="128"/>
    </location>
</feature>
<keyword evidence="7 10" id="KW-0472">Membrane</keyword>
<reference evidence="11" key="1">
    <citation type="journal article" date="2023" name="Science">
        <title>Elucidation of the pathway for biosynthesis of saponin adjuvants from the soapbark tree.</title>
        <authorList>
            <person name="Reed J."/>
            <person name="Orme A."/>
            <person name="El-Demerdash A."/>
            <person name="Owen C."/>
            <person name="Martin L.B.B."/>
            <person name="Misra R.C."/>
            <person name="Kikuchi S."/>
            <person name="Rejzek M."/>
            <person name="Martin A.C."/>
            <person name="Harkess A."/>
            <person name="Leebens-Mack J."/>
            <person name="Louveau T."/>
            <person name="Stephenson M.J."/>
            <person name="Osbourn A."/>
        </authorList>
    </citation>
    <scope>NUCLEOTIDE SEQUENCE</scope>
    <source>
        <strain evidence="11">S10</strain>
    </source>
</reference>
<keyword evidence="12" id="KW-1185">Reference proteome</keyword>
<feature type="transmembrane region" description="Helical" evidence="10">
    <location>
        <begin position="76"/>
        <end position="96"/>
    </location>
</feature>
<evidence type="ECO:0000256" key="4">
    <source>
        <dbReference type="ARBA" id="ARBA00022692"/>
    </source>
</evidence>
<evidence type="ECO:0000256" key="9">
    <source>
        <dbReference type="SAM" id="MobiDB-lite"/>
    </source>
</evidence>
<evidence type="ECO:0000256" key="6">
    <source>
        <dbReference type="ARBA" id="ARBA00023065"/>
    </source>
</evidence>
<feature type="region of interest" description="Disordered" evidence="9">
    <location>
        <begin position="432"/>
        <end position="451"/>
    </location>
</feature>
<evidence type="ECO:0000256" key="5">
    <source>
        <dbReference type="ARBA" id="ARBA00022989"/>
    </source>
</evidence>
<dbReference type="InterPro" id="IPR020966">
    <property type="entry name" value="ALMT"/>
</dbReference>
<sequence length="484" mass="53098">METESVNQEKKSSLSPRLWEWLKTFSESLMAKVLEFGRKIKKTGQDDPRRVIHSLKVGFALTLVSLFYYFQPLYESFGVSAMWAVMTVVVVFEFSVGATLGKGLNRGLATLLAGALGVGAHHLASLSGNTGEPILLGLFVFLQATTSTFIRFFPKIKARYDYGLLIFILTFSLISVSGFRDDEILKLAQKRLSTIILGASACMVITIFVCPVWAGEDLHNLIANNLEKLGNFLEAFEAEYFKASKDGDSIDNNSFLEGYRSVLNSKASEESLANFARWEPGHGRFQFRHPWKQYLKIGTLSRQCAYRIEALNGHLNADAQVSPEILSIIQEACRKMCLESSKALKELALAVKTMTKPSVADTHIANSKAATKNLKSLLQSSLWEEADLLAVIPAATVASLLIDVVDCAENIADSVNELASVANFKSVDSTVSPEKSKLQQSDTADLDPKTDSPHVVITVCESTLALTENGIVHPVSLPGQHNQV</sequence>
<dbReference type="EMBL" id="JARAOO010000012">
    <property type="protein sequence ID" value="KAJ7948062.1"/>
    <property type="molecule type" value="Genomic_DNA"/>
</dbReference>
<dbReference type="GO" id="GO:0016020">
    <property type="term" value="C:membrane"/>
    <property type="evidence" value="ECO:0007669"/>
    <property type="project" value="UniProtKB-SubCell"/>
</dbReference>
<dbReference type="KEGG" id="qsa:O6P43_028589"/>
<keyword evidence="5 10" id="KW-1133">Transmembrane helix</keyword>
<feature type="transmembrane region" description="Helical" evidence="10">
    <location>
        <begin position="192"/>
        <end position="214"/>
    </location>
</feature>
<evidence type="ECO:0000256" key="1">
    <source>
        <dbReference type="ARBA" id="ARBA00004141"/>
    </source>
</evidence>
<organism evidence="11 12">
    <name type="scientific">Quillaja saponaria</name>
    <name type="common">Soap bark tree</name>
    <dbReference type="NCBI Taxonomy" id="32244"/>
    <lineage>
        <taxon>Eukaryota</taxon>
        <taxon>Viridiplantae</taxon>
        <taxon>Streptophyta</taxon>
        <taxon>Embryophyta</taxon>
        <taxon>Tracheophyta</taxon>
        <taxon>Spermatophyta</taxon>
        <taxon>Magnoliopsida</taxon>
        <taxon>eudicotyledons</taxon>
        <taxon>Gunneridae</taxon>
        <taxon>Pentapetalae</taxon>
        <taxon>rosids</taxon>
        <taxon>fabids</taxon>
        <taxon>Fabales</taxon>
        <taxon>Quillajaceae</taxon>
        <taxon>Quillaja</taxon>
    </lineage>
</organism>
<keyword evidence="6" id="KW-0406">Ion transport</keyword>
<evidence type="ECO:0000256" key="2">
    <source>
        <dbReference type="ARBA" id="ARBA00007079"/>
    </source>
</evidence>
<dbReference type="Proteomes" id="UP001163823">
    <property type="component" value="Chromosome 12"/>
</dbReference>
<keyword evidence="8" id="KW-0407">Ion channel</keyword>
<dbReference type="GO" id="GO:0015743">
    <property type="term" value="P:malate transport"/>
    <property type="evidence" value="ECO:0007669"/>
    <property type="project" value="InterPro"/>
</dbReference>
<evidence type="ECO:0000256" key="8">
    <source>
        <dbReference type="ARBA" id="ARBA00023303"/>
    </source>
</evidence>
<name>A0AAD7KY65_QUISA</name>
<comment type="similarity">
    <text evidence="2">Belongs to the aromatic acid exporter (TC 2.A.85) family.</text>
</comment>
<dbReference type="PANTHER" id="PTHR31086">
    <property type="entry name" value="ALUMINUM-ACTIVATED MALATE TRANSPORTER 10"/>
    <property type="match status" value="1"/>
</dbReference>
<comment type="caution">
    <text evidence="11">The sequence shown here is derived from an EMBL/GenBank/DDBJ whole genome shotgun (WGS) entry which is preliminary data.</text>
</comment>
<protein>
    <submittedName>
        <fullName evidence="11">Aluminum-activated malate transporter</fullName>
    </submittedName>
</protein>
<dbReference type="AlphaFoldDB" id="A0AAD7KY65"/>
<proteinExistence type="inferred from homology"/>
<accession>A0AAD7KY65</accession>
<evidence type="ECO:0000256" key="10">
    <source>
        <dbReference type="SAM" id="Phobius"/>
    </source>
</evidence>
<feature type="compositionally biased region" description="Polar residues" evidence="9">
    <location>
        <begin position="432"/>
        <end position="443"/>
    </location>
</feature>
<dbReference type="GO" id="GO:0034220">
    <property type="term" value="P:monoatomic ion transmembrane transport"/>
    <property type="evidence" value="ECO:0007669"/>
    <property type="project" value="UniProtKB-KW"/>
</dbReference>
<dbReference type="Pfam" id="PF11744">
    <property type="entry name" value="ALMT"/>
    <property type="match status" value="1"/>
</dbReference>
<evidence type="ECO:0000256" key="7">
    <source>
        <dbReference type="ARBA" id="ARBA00023136"/>
    </source>
</evidence>
<evidence type="ECO:0000313" key="12">
    <source>
        <dbReference type="Proteomes" id="UP001163823"/>
    </source>
</evidence>
<comment type="subcellular location">
    <subcellularLocation>
        <location evidence="1">Membrane</location>
        <topology evidence="1">Multi-pass membrane protein</topology>
    </subcellularLocation>
</comment>
<keyword evidence="3" id="KW-0813">Transport</keyword>
<feature type="transmembrane region" description="Helical" evidence="10">
    <location>
        <begin position="51"/>
        <end position="70"/>
    </location>
</feature>
<feature type="transmembrane region" description="Helical" evidence="10">
    <location>
        <begin position="134"/>
        <end position="153"/>
    </location>
</feature>